<evidence type="ECO:0000313" key="2">
    <source>
        <dbReference type="Proteomes" id="UP001057375"/>
    </source>
</evidence>
<organism evidence="1 2">
    <name type="scientific">Aduncisulcus paluster</name>
    <dbReference type="NCBI Taxonomy" id="2918883"/>
    <lineage>
        <taxon>Eukaryota</taxon>
        <taxon>Metamonada</taxon>
        <taxon>Carpediemonas-like organisms</taxon>
        <taxon>Aduncisulcus</taxon>
    </lineage>
</organism>
<dbReference type="EMBL" id="BQXS01010292">
    <property type="protein sequence ID" value="GKT33506.1"/>
    <property type="molecule type" value="Genomic_DNA"/>
</dbReference>
<reference evidence="1" key="1">
    <citation type="submission" date="2022-03" db="EMBL/GenBank/DDBJ databases">
        <title>Draft genome sequence of Aduncisulcus paluster, a free-living microaerophilic Fornicata.</title>
        <authorList>
            <person name="Yuyama I."/>
            <person name="Kume K."/>
            <person name="Tamura T."/>
            <person name="Inagaki Y."/>
            <person name="Hashimoto T."/>
        </authorList>
    </citation>
    <scope>NUCLEOTIDE SEQUENCE</scope>
    <source>
        <strain evidence="1">NY0171</strain>
    </source>
</reference>
<name>A0ABQ5KLX3_9EUKA</name>
<accession>A0ABQ5KLX3</accession>
<gene>
    <name evidence="1" type="ORF">ADUPG1_007387</name>
</gene>
<proteinExistence type="predicted"/>
<sequence>MALSPTLNVRKASSQTLITIPIPTANSKTYDITFHDCHIVNLGIGVGVGVGVGVGFDCGEMSCSMKHQGIRFVAVYRHMYII</sequence>
<protein>
    <submittedName>
        <fullName evidence="1">Uncharacterized protein</fullName>
    </submittedName>
</protein>
<dbReference type="Proteomes" id="UP001057375">
    <property type="component" value="Unassembled WGS sequence"/>
</dbReference>
<evidence type="ECO:0000313" key="1">
    <source>
        <dbReference type="EMBL" id="GKT33506.1"/>
    </source>
</evidence>
<feature type="non-terminal residue" evidence="1">
    <location>
        <position position="82"/>
    </location>
</feature>
<keyword evidence="2" id="KW-1185">Reference proteome</keyword>
<comment type="caution">
    <text evidence="1">The sequence shown here is derived from an EMBL/GenBank/DDBJ whole genome shotgun (WGS) entry which is preliminary data.</text>
</comment>